<evidence type="ECO:0000256" key="4">
    <source>
        <dbReference type="ARBA" id="ARBA00052482"/>
    </source>
</evidence>
<comment type="catalytic activity">
    <reaction evidence="4">
        <text>a quaternary ammonium(out) + ATP + H2O = a quaternary ammonium(in) + ADP + phosphate + H(+)</text>
        <dbReference type="Rhea" id="RHEA:11036"/>
        <dbReference type="ChEBI" id="CHEBI:15377"/>
        <dbReference type="ChEBI" id="CHEBI:15378"/>
        <dbReference type="ChEBI" id="CHEBI:30616"/>
        <dbReference type="ChEBI" id="CHEBI:35267"/>
        <dbReference type="ChEBI" id="CHEBI:43474"/>
        <dbReference type="ChEBI" id="CHEBI:456216"/>
        <dbReference type="EC" id="7.6.2.9"/>
    </reaction>
</comment>
<evidence type="ECO:0000313" key="10">
    <source>
        <dbReference type="Proteomes" id="UP000297900"/>
    </source>
</evidence>
<reference evidence="9 10" key="1">
    <citation type="submission" date="2019-03" db="EMBL/GenBank/DDBJ databases">
        <title>Cohnella endophytica sp. nov., a novel endophytic bacterium isolated from bark of Sonneratia apetala.</title>
        <authorList>
            <person name="Tuo L."/>
        </authorList>
    </citation>
    <scope>NUCLEOTIDE SEQUENCE [LARGE SCALE GENOMIC DNA]</scope>
    <source>
        <strain evidence="9 10">CCTCC AB 208254</strain>
    </source>
</reference>
<proteinExistence type="predicted"/>
<evidence type="ECO:0000256" key="1">
    <source>
        <dbReference type="ARBA" id="ARBA00022448"/>
    </source>
</evidence>
<dbReference type="InterPro" id="IPR003439">
    <property type="entry name" value="ABC_transporter-like_ATP-bd"/>
</dbReference>
<evidence type="ECO:0000256" key="2">
    <source>
        <dbReference type="ARBA" id="ARBA00022741"/>
    </source>
</evidence>
<gene>
    <name evidence="9" type="ORF">E2980_09505</name>
</gene>
<dbReference type="InterPro" id="IPR027417">
    <property type="entry name" value="P-loop_NTPase"/>
</dbReference>
<dbReference type="Proteomes" id="UP000297900">
    <property type="component" value="Unassembled WGS sequence"/>
</dbReference>
<dbReference type="Pfam" id="PF00005">
    <property type="entry name" value="ABC_tran"/>
    <property type="match status" value="1"/>
</dbReference>
<dbReference type="GO" id="GO:0005524">
    <property type="term" value="F:ATP binding"/>
    <property type="evidence" value="ECO:0007669"/>
    <property type="project" value="UniProtKB-KW"/>
</dbReference>
<evidence type="ECO:0000256" key="3">
    <source>
        <dbReference type="ARBA" id="ARBA00022840"/>
    </source>
</evidence>
<dbReference type="PROSITE" id="PS50893">
    <property type="entry name" value="ABC_TRANSPORTER_2"/>
    <property type="match status" value="1"/>
</dbReference>
<evidence type="ECO:0000259" key="8">
    <source>
        <dbReference type="PROSITE" id="PS50893"/>
    </source>
</evidence>
<dbReference type="FunFam" id="3.40.50.300:FF:000425">
    <property type="entry name" value="Probable ABC transporter, ATP-binding subunit"/>
    <property type="match status" value="1"/>
</dbReference>
<keyword evidence="10" id="KW-1185">Reference proteome</keyword>
<comment type="subunit">
    <text evidence="5">The complex is composed of two ATP-binding proteins (OpuCA), two transmembrane proteins (OpuCB and OpuCD) and a solute-binding protein (OpuCC).</text>
</comment>
<evidence type="ECO:0000256" key="7">
    <source>
        <dbReference type="ARBA" id="ARBA00070305"/>
    </source>
</evidence>
<dbReference type="EMBL" id="SOMN01000009">
    <property type="protein sequence ID" value="TFE27543.1"/>
    <property type="molecule type" value="Genomic_DNA"/>
</dbReference>
<sequence length="362" mass="40630">MSSKKRRRVVLTRLSEPFLQVTDLTYQYAPAKSFSLGKQSFTLEKGKLLVILGPSGSGKSTLLQLIAGLLRPNEGEIIMGGKPIHHLPPEKRNLSMIFQKTYLLPFLTVGANVEIGLKLKGMPSHKRRVRSEEILNQVGLTGFYQRPLSSLSGGQEQRVALARSLVIEPQLLLLDEPFSQLDPLLRRQMGSWISDIKRMWEIPMIMVTHDREEALALGDQFLILRDGAEQQSGTLDNIYYEPANRWTADFMGIDNVLDGIKKGTRVTTFLGDLKVHPHCIRVPDGPVRIVLRSEWLQLDFTSSIKATIEGCSFRGEYTEVKANVNGESVVIKQLGLSNYERGMETGVRLATSNVWCLPKEVM</sequence>
<dbReference type="SUPFAM" id="SSF52540">
    <property type="entry name" value="P-loop containing nucleoside triphosphate hydrolases"/>
    <property type="match status" value="1"/>
</dbReference>
<evidence type="ECO:0000256" key="6">
    <source>
        <dbReference type="ARBA" id="ARBA00066388"/>
    </source>
</evidence>
<accession>A0A4Y8M0T3</accession>
<dbReference type="SMART" id="SM00382">
    <property type="entry name" value="AAA"/>
    <property type="match status" value="1"/>
</dbReference>
<organism evidence="9 10">
    <name type="scientific">Cohnella luojiensis</name>
    <dbReference type="NCBI Taxonomy" id="652876"/>
    <lineage>
        <taxon>Bacteria</taxon>
        <taxon>Bacillati</taxon>
        <taxon>Bacillota</taxon>
        <taxon>Bacilli</taxon>
        <taxon>Bacillales</taxon>
        <taxon>Paenibacillaceae</taxon>
        <taxon>Cohnella</taxon>
    </lineage>
</organism>
<keyword evidence="1" id="KW-0813">Transport</keyword>
<dbReference type="InterPro" id="IPR008995">
    <property type="entry name" value="Mo/tungstate-bd_C_term_dom"/>
</dbReference>
<dbReference type="Gene3D" id="3.40.50.300">
    <property type="entry name" value="P-loop containing nucleotide triphosphate hydrolases"/>
    <property type="match status" value="1"/>
</dbReference>
<dbReference type="InterPro" id="IPR050093">
    <property type="entry name" value="ABC_SmlMolc_Importer"/>
</dbReference>
<dbReference type="AlphaFoldDB" id="A0A4Y8M0T3"/>
<dbReference type="SUPFAM" id="SSF50331">
    <property type="entry name" value="MOP-like"/>
    <property type="match status" value="1"/>
</dbReference>
<evidence type="ECO:0000256" key="5">
    <source>
        <dbReference type="ARBA" id="ARBA00063934"/>
    </source>
</evidence>
<feature type="domain" description="ABC transporter" evidence="8">
    <location>
        <begin position="19"/>
        <end position="251"/>
    </location>
</feature>
<dbReference type="PANTHER" id="PTHR42781">
    <property type="entry name" value="SPERMIDINE/PUTRESCINE IMPORT ATP-BINDING PROTEIN POTA"/>
    <property type="match status" value="1"/>
</dbReference>
<comment type="caution">
    <text evidence="9">The sequence shown here is derived from an EMBL/GenBank/DDBJ whole genome shotgun (WGS) entry which is preliminary data.</text>
</comment>
<dbReference type="EC" id="7.6.2.9" evidence="6"/>
<keyword evidence="2" id="KW-0547">Nucleotide-binding</keyword>
<dbReference type="PANTHER" id="PTHR42781:SF4">
    <property type="entry name" value="SPERMIDINE_PUTRESCINE IMPORT ATP-BINDING PROTEIN POTA"/>
    <property type="match status" value="1"/>
</dbReference>
<keyword evidence="3 9" id="KW-0067">ATP-binding</keyword>
<evidence type="ECO:0000313" key="9">
    <source>
        <dbReference type="EMBL" id="TFE27543.1"/>
    </source>
</evidence>
<dbReference type="OrthoDB" id="9802264at2"/>
<protein>
    <recommendedName>
        <fullName evidence="7">Carnitine transport ATP-binding protein OpuCA</fullName>
        <ecNumber evidence="6">7.6.2.9</ecNumber>
    </recommendedName>
</protein>
<dbReference type="GO" id="GO:0015418">
    <property type="term" value="F:ABC-type quaternary ammonium compound transporting activity"/>
    <property type="evidence" value="ECO:0007669"/>
    <property type="project" value="UniProtKB-EC"/>
</dbReference>
<dbReference type="GO" id="GO:0016887">
    <property type="term" value="F:ATP hydrolysis activity"/>
    <property type="evidence" value="ECO:0007669"/>
    <property type="project" value="InterPro"/>
</dbReference>
<name>A0A4Y8M0T3_9BACL</name>
<dbReference type="InterPro" id="IPR003593">
    <property type="entry name" value="AAA+_ATPase"/>
</dbReference>